<organism evidence="1 2">
    <name type="scientific">Caldibacillus debilis GB1</name>
    <dbReference type="NCBI Taxonomy" id="1339248"/>
    <lineage>
        <taxon>Bacteria</taxon>
        <taxon>Bacillati</taxon>
        <taxon>Bacillota</taxon>
        <taxon>Bacilli</taxon>
        <taxon>Bacillales</taxon>
        <taxon>Bacillaceae</taxon>
        <taxon>Caldibacillus</taxon>
    </lineage>
</organism>
<protein>
    <submittedName>
        <fullName evidence="1">Uncharacterized protein</fullName>
    </submittedName>
</protein>
<name>A0A420VGZ5_9BACI</name>
<comment type="caution">
    <text evidence="1">The sequence shown here is derived from an EMBL/GenBank/DDBJ whole genome shotgun (WGS) entry which is preliminary data.</text>
</comment>
<keyword evidence="2" id="KW-1185">Reference proteome</keyword>
<dbReference type="EMBL" id="AZRV01000012">
    <property type="protein sequence ID" value="RKO62857.1"/>
    <property type="molecule type" value="Genomic_DNA"/>
</dbReference>
<gene>
    <name evidence="1" type="ORF">Cdeb_00587</name>
</gene>
<evidence type="ECO:0000313" key="2">
    <source>
        <dbReference type="Proteomes" id="UP000286235"/>
    </source>
</evidence>
<proteinExistence type="predicted"/>
<accession>A0A420VGZ5</accession>
<reference evidence="1 2" key="1">
    <citation type="submission" date="2013-12" db="EMBL/GenBank/DDBJ databases">
        <title>Genome and proteome characterization of Caldibacillus debilis GB1 derived from a cellulolytic aero-tolerant co-culture.</title>
        <authorList>
            <person name="Wushke S.T."/>
            <person name="Zhang X."/>
            <person name="Fristensky B."/>
            <person name="Wilkins J.A."/>
            <person name="Levin D.B."/>
            <person name="Sparling R."/>
        </authorList>
    </citation>
    <scope>NUCLEOTIDE SEQUENCE [LARGE SCALE GENOMIC DNA]</scope>
    <source>
        <strain evidence="1 2">GB1</strain>
    </source>
</reference>
<dbReference type="Proteomes" id="UP000286235">
    <property type="component" value="Unassembled WGS sequence"/>
</dbReference>
<sequence>MTNVGHVGKIAEPARTDVGPSIHRKKQGQISAIPMLSILVAGTRQLSDGPCSITSGRGTRQTSDGPILDSPFAGTRRMLDIPERIKTAAQYPPFLRPARWKTFKRRYQTGFRLRGKSPSNPCIRPLPGSCRLTQQKRLYMKKFSRCTAISPKQIGDFFRRFLKRSCPASPANFKQQRDMDDNDGNKKRRQQCAASVFVHGFQSPFFTLTLSFP</sequence>
<dbReference type="AlphaFoldDB" id="A0A420VGZ5"/>
<evidence type="ECO:0000313" key="1">
    <source>
        <dbReference type="EMBL" id="RKO62857.1"/>
    </source>
</evidence>